<comment type="subunit">
    <text evidence="2">Interacts transiently with the RNA polymerase catalytic core formed by RpoA, RpoB, RpoC and RpoZ (2 alpha, 1 beta, 1 beta' and 1 omega subunit) to form the RNA polymerase holoenzyme that can initiate transcription.</text>
</comment>
<dbReference type="InterPro" id="IPR013325">
    <property type="entry name" value="RNA_pol_sigma_r2"/>
</dbReference>
<dbReference type="Proteomes" id="UP000240542">
    <property type="component" value="Unassembled WGS sequence"/>
</dbReference>
<dbReference type="SUPFAM" id="SSF88946">
    <property type="entry name" value="Sigma2 domain of RNA polymerase sigma factors"/>
    <property type="match status" value="1"/>
</dbReference>
<evidence type="ECO:0000256" key="2">
    <source>
        <dbReference type="ARBA" id="ARBA00011344"/>
    </source>
</evidence>
<feature type="region of interest" description="Disordered" evidence="6">
    <location>
        <begin position="99"/>
        <end position="118"/>
    </location>
</feature>
<dbReference type="PANTHER" id="PTHR43133:SF65">
    <property type="entry name" value="ECF RNA POLYMERASE SIGMA FACTOR SIGG"/>
    <property type="match status" value="1"/>
</dbReference>
<dbReference type="InterPro" id="IPR039425">
    <property type="entry name" value="RNA_pol_sigma-70-like"/>
</dbReference>
<comment type="similarity">
    <text evidence="1">Belongs to the sigma-70 factor family. ECF subfamily.</text>
</comment>
<dbReference type="PANTHER" id="PTHR43133">
    <property type="entry name" value="RNA POLYMERASE ECF-TYPE SIGMA FACTO"/>
    <property type="match status" value="1"/>
</dbReference>
<dbReference type="CDD" id="cd06171">
    <property type="entry name" value="Sigma70_r4"/>
    <property type="match status" value="1"/>
</dbReference>
<keyword evidence="11" id="KW-1185">Reference proteome</keyword>
<dbReference type="NCBIfam" id="NF006089">
    <property type="entry name" value="PRK08241.1"/>
    <property type="match status" value="1"/>
</dbReference>
<dbReference type="AlphaFoldDB" id="A0A2P8D194"/>
<feature type="domain" description="RNA polymerase sigma factor 70 region 4 type 2" evidence="8">
    <location>
        <begin position="161"/>
        <end position="207"/>
    </location>
</feature>
<dbReference type="Pfam" id="PF12680">
    <property type="entry name" value="SnoaL_2"/>
    <property type="match status" value="1"/>
</dbReference>
<dbReference type="InterPro" id="IPR013324">
    <property type="entry name" value="RNA_pol_sigma_r3/r4-like"/>
</dbReference>
<dbReference type="InterPro" id="IPR014284">
    <property type="entry name" value="RNA_pol_sigma-70_dom"/>
</dbReference>
<dbReference type="Pfam" id="PF08281">
    <property type="entry name" value="Sigma70_r4_2"/>
    <property type="match status" value="1"/>
</dbReference>
<dbReference type="InterPro" id="IPR013249">
    <property type="entry name" value="RNA_pol_sigma70_r4_t2"/>
</dbReference>
<dbReference type="InterPro" id="IPR014305">
    <property type="entry name" value="RNA_pol_sigma-G_actinobac"/>
</dbReference>
<keyword evidence="4" id="KW-0731">Sigma factor</keyword>
<organism evidence="10 11">
    <name type="scientific">Murinocardiopsis flavida</name>
    <dbReference type="NCBI Taxonomy" id="645275"/>
    <lineage>
        <taxon>Bacteria</taxon>
        <taxon>Bacillati</taxon>
        <taxon>Actinomycetota</taxon>
        <taxon>Actinomycetes</taxon>
        <taxon>Streptosporangiales</taxon>
        <taxon>Nocardiopsidaceae</taxon>
        <taxon>Murinocardiopsis</taxon>
    </lineage>
</organism>
<keyword evidence="3" id="KW-0805">Transcription regulation</keyword>
<dbReference type="GO" id="GO:0003677">
    <property type="term" value="F:DNA binding"/>
    <property type="evidence" value="ECO:0007669"/>
    <property type="project" value="InterPro"/>
</dbReference>
<feature type="domain" description="SnoaL-like" evidence="9">
    <location>
        <begin position="230"/>
        <end position="326"/>
    </location>
</feature>
<evidence type="ECO:0000259" key="8">
    <source>
        <dbReference type="Pfam" id="PF08281"/>
    </source>
</evidence>
<dbReference type="Gene3D" id="1.10.10.10">
    <property type="entry name" value="Winged helix-like DNA-binding domain superfamily/Winged helix DNA-binding domain"/>
    <property type="match status" value="1"/>
</dbReference>
<dbReference type="InterPro" id="IPR032710">
    <property type="entry name" value="NTF2-like_dom_sf"/>
</dbReference>
<dbReference type="SUPFAM" id="SSF88659">
    <property type="entry name" value="Sigma3 and sigma4 domains of RNA polymerase sigma factors"/>
    <property type="match status" value="1"/>
</dbReference>
<dbReference type="Gene3D" id="1.10.1740.10">
    <property type="match status" value="1"/>
</dbReference>
<comment type="caution">
    <text evidence="10">The sequence shown here is derived from an EMBL/GenBank/DDBJ whole genome shotgun (WGS) entry which is preliminary data.</text>
</comment>
<sequence length="346" mass="38405">MIFLRTSMRWGYGPVTQDALDRALTGDEHAFRELTDPYRRELLVHCYRMLGSLTDAEDTLQETLIAAWRGLSGFAGRASLRAWLYRIATNRCLNALRDAGRRRPAEPTPPFDPPEPTRRSAVTWLQPYPDTLLEQVADRMPGPEARYQSKEAVELAFIAGVQHLPPRQAAALVLRDVLGYSTAEVADMLGTTTTAVKGAVQRARAQLRNHTIDPERTAPPDSPHERDLAARFAEAFTTGDTDGVITLLTDDAWLAMPPAPHEYHGPAAIAAFLTTFTTWRGPRRFRLVPTRANTQPAFGCYLTGPDESTAHPAGILVLTLRTDRIRSITWFLGDLTHPFGLPETIG</sequence>
<evidence type="ECO:0000259" key="7">
    <source>
        <dbReference type="Pfam" id="PF04542"/>
    </source>
</evidence>
<protein>
    <submittedName>
        <fullName evidence="10">RNA polymerase sigma-70 factor (ECF subfamily)</fullName>
    </submittedName>
</protein>
<evidence type="ECO:0000313" key="10">
    <source>
        <dbReference type="EMBL" id="PSK90979.1"/>
    </source>
</evidence>
<dbReference type="RefSeq" id="WP_245929048.1">
    <property type="nucleotide sequence ID" value="NZ_PYGA01000021.1"/>
</dbReference>
<dbReference type="NCBIfam" id="TIGR02960">
    <property type="entry name" value="SigX5"/>
    <property type="match status" value="1"/>
</dbReference>
<dbReference type="Pfam" id="PF04542">
    <property type="entry name" value="Sigma70_r2"/>
    <property type="match status" value="1"/>
</dbReference>
<proteinExistence type="inferred from homology"/>
<dbReference type="InterPro" id="IPR036388">
    <property type="entry name" value="WH-like_DNA-bd_sf"/>
</dbReference>
<dbReference type="GO" id="GO:0016987">
    <property type="term" value="F:sigma factor activity"/>
    <property type="evidence" value="ECO:0007669"/>
    <property type="project" value="UniProtKB-KW"/>
</dbReference>
<evidence type="ECO:0000259" key="9">
    <source>
        <dbReference type="Pfam" id="PF12680"/>
    </source>
</evidence>
<dbReference type="NCBIfam" id="TIGR02937">
    <property type="entry name" value="sigma70-ECF"/>
    <property type="match status" value="1"/>
</dbReference>
<dbReference type="Gene3D" id="3.10.450.50">
    <property type="match status" value="1"/>
</dbReference>
<dbReference type="EMBL" id="PYGA01000021">
    <property type="protein sequence ID" value="PSK90979.1"/>
    <property type="molecule type" value="Genomic_DNA"/>
</dbReference>
<feature type="domain" description="RNA polymerase sigma-70 region 2" evidence="7">
    <location>
        <begin position="37"/>
        <end position="102"/>
    </location>
</feature>
<name>A0A2P8D194_9ACTN</name>
<dbReference type="InterPro" id="IPR007627">
    <property type="entry name" value="RNA_pol_sigma70_r2"/>
</dbReference>
<reference evidence="10 11" key="1">
    <citation type="submission" date="2018-03" db="EMBL/GenBank/DDBJ databases">
        <title>Genomic Encyclopedia of Archaeal and Bacterial Type Strains, Phase II (KMG-II): from individual species to whole genera.</title>
        <authorList>
            <person name="Goeker M."/>
        </authorList>
    </citation>
    <scope>NUCLEOTIDE SEQUENCE [LARGE SCALE GENOMIC DNA]</scope>
    <source>
        <strain evidence="10 11">DSM 45312</strain>
    </source>
</reference>
<keyword evidence="5" id="KW-0804">Transcription</keyword>
<evidence type="ECO:0000256" key="4">
    <source>
        <dbReference type="ARBA" id="ARBA00023082"/>
    </source>
</evidence>
<accession>A0A2P8D194</accession>
<dbReference type="InterPro" id="IPR037401">
    <property type="entry name" value="SnoaL-like"/>
</dbReference>
<evidence type="ECO:0000256" key="6">
    <source>
        <dbReference type="SAM" id="MobiDB-lite"/>
    </source>
</evidence>
<gene>
    <name evidence="10" type="ORF">CLV63_121106</name>
</gene>
<evidence type="ECO:0000256" key="3">
    <source>
        <dbReference type="ARBA" id="ARBA00023015"/>
    </source>
</evidence>
<evidence type="ECO:0000256" key="1">
    <source>
        <dbReference type="ARBA" id="ARBA00010641"/>
    </source>
</evidence>
<evidence type="ECO:0000256" key="5">
    <source>
        <dbReference type="ARBA" id="ARBA00023163"/>
    </source>
</evidence>
<dbReference type="GO" id="GO:0006352">
    <property type="term" value="P:DNA-templated transcription initiation"/>
    <property type="evidence" value="ECO:0007669"/>
    <property type="project" value="InterPro"/>
</dbReference>
<dbReference type="SUPFAM" id="SSF54427">
    <property type="entry name" value="NTF2-like"/>
    <property type="match status" value="1"/>
</dbReference>
<evidence type="ECO:0000313" key="11">
    <source>
        <dbReference type="Proteomes" id="UP000240542"/>
    </source>
</evidence>